<dbReference type="EMBL" id="BAAAUV010000020">
    <property type="protein sequence ID" value="GAA3229935.1"/>
    <property type="molecule type" value="Genomic_DNA"/>
</dbReference>
<feature type="transmembrane region" description="Helical" evidence="1">
    <location>
        <begin position="72"/>
        <end position="93"/>
    </location>
</feature>
<comment type="caution">
    <text evidence="2">The sequence shown here is derived from an EMBL/GenBank/DDBJ whole genome shotgun (WGS) entry which is preliminary data.</text>
</comment>
<reference evidence="3" key="1">
    <citation type="journal article" date="2019" name="Int. J. Syst. Evol. Microbiol.">
        <title>The Global Catalogue of Microorganisms (GCM) 10K type strain sequencing project: providing services to taxonomists for standard genome sequencing and annotation.</title>
        <authorList>
            <consortium name="The Broad Institute Genomics Platform"/>
            <consortium name="The Broad Institute Genome Sequencing Center for Infectious Disease"/>
            <person name="Wu L."/>
            <person name="Ma J."/>
        </authorList>
    </citation>
    <scope>NUCLEOTIDE SEQUENCE [LARGE SCALE GENOMIC DNA]</scope>
    <source>
        <strain evidence="3">JCM 9377</strain>
    </source>
</reference>
<gene>
    <name evidence="2" type="ORF">GCM10010468_60110</name>
</gene>
<feature type="transmembrane region" description="Helical" evidence="1">
    <location>
        <begin position="384"/>
        <end position="403"/>
    </location>
</feature>
<dbReference type="Proteomes" id="UP001501237">
    <property type="component" value="Unassembled WGS sequence"/>
</dbReference>
<feature type="transmembrane region" description="Helical" evidence="1">
    <location>
        <begin position="271"/>
        <end position="293"/>
    </location>
</feature>
<evidence type="ECO:0000256" key="1">
    <source>
        <dbReference type="SAM" id="Phobius"/>
    </source>
</evidence>
<evidence type="ECO:0000313" key="3">
    <source>
        <dbReference type="Proteomes" id="UP001501237"/>
    </source>
</evidence>
<dbReference type="Pfam" id="PF26314">
    <property type="entry name" value="MptA_B_family"/>
    <property type="match status" value="1"/>
</dbReference>
<proteinExistence type="predicted"/>
<sequence>MALLLALSVALMLLAGLLGPSATLPEGDWPVRLGDPGDLPVIALLWSSLLLGLGGTLLGLRRAGPEPGSGTARGLFLFGTASAVVLALVPPLGSTDLMDYATYGRLAVLGHNPHEWTPADLRSLGDPVALLSSEAWRNTPSVYGPVATAVQWGAALLGGGSAAAIVLVLKLVNALSFVAAGAVLTRLTSPVRAHLLWTANPLMLWAVCAGGHLDGLATAAAIGFLYLLLRGHPLVAGVLLGCASAVKAPFALFASAALVTPGRRCPDAGPVAVGAAAVLLAGYAAVGTAAVRALAERGGTWSFLSPWLQLNRWVPVGSWLPWAAAALLAWVFLRGLPDGPREVRTVLALALAWVLTTPIYHPWYDVMLFGALAIMPASRLDTVLALRGTATALCVLPGVRLSSPWLSDAGNSASTSVPLVLLAFTLLVAVMAGRGAFGAAPVPLPPPGAPLEPAGAGLRQSGT</sequence>
<feature type="transmembrane region" description="Helical" evidence="1">
    <location>
        <begin position="345"/>
        <end position="364"/>
    </location>
</feature>
<protein>
    <recommendedName>
        <fullName evidence="4">DUF2029 domain-containing protein</fullName>
    </recommendedName>
</protein>
<keyword evidence="1" id="KW-1133">Transmembrane helix</keyword>
<organism evidence="2 3">
    <name type="scientific">Actinocorallia longicatena</name>
    <dbReference type="NCBI Taxonomy" id="111803"/>
    <lineage>
        <taxon>Bacteria</taxon>
        <taxon>Bacillati</taxon>
        <taxon>Actinomycetota</taxon>
        <taxon>Actinomycetes</taxon>
        <taxon>Streptosporangiales</taxon>
        <taxon>Thermomonosporaceae</taxon>
        <taxon>Actinocorallia</taxon>
    </lineage>
</organism>
<keyword evidence="1" id="KW-0812">Transmembrane</keyword>
<keyword evidence="3" id="KW-1185">Reference proteome</keyword>
<feature type="transmembrane region" description="Helical" evidence="1">
    <location>
        <begin position="234"/>
        <end position="259"/>
    </location>
</feature>
<feature type="transmembrane region" description="Helical" evidence="1">
    <location>
        <begin position="204"/>
        <end position="228"/>
    </location>
</feature>
<feature type="transmembrane region" description="Helical" evidence="1">
    <location>
        <begin position="415"/>
        <end position="437"/>
    </location>
</feature>
<name>A0ABP6QGW5_9ACTN</name>
<dbReference type="RefSeq" id="WP_344835111.1">
    <property type="nucleotide sequence ID" value="NZ_BAAAUV010000020.1"/>
</dbReference>
<evidence type="ECO:0008006" key="4">
    <source>
        <dbReference type="Google" id="ProtNLM"/>
    </source>
</evidence>
<feature type="transmembrane region" description="Helical" evidence="1">
    <location>
        <begin position="313"/>
        <end position="333"/>
    </location>
</feature>
<accession>A0ABP6QGW5</accession>
<feature type="transmembrane region" description="Helical" evidence="1">
    <location>
        <begin position="162"/>
        <end position="184"/>
    </location>
</feature>
<feature type="transmembrane region" description="Helical" evidence="1">
    <location>
        <begin position="39"/>
        <end position="60"/>
    </location>
</feature>
<keyword evidence="1" id="KW-0472">Membrane</keyword>
<evidence type="ECO:0000313" key="2">
    <source>
        <dbReference type="EMBL" id="GAA3229935.1"/>
    </source>
</evidence>